<name>A0ABX1SCS0_9PSEU</name>
<reference evidence="1 2" key="1">
    <citation type="submission" date="2020-04" db="EMBL/GenBank/DDBJ databases">
        <authorList>
            <person name="Klaysubun C."/>
            <person name="Duangmal K."/>
            <person name="Lipun K."/>
        </authorList>
    </citation>
    <scope>NUCLEOTIDE SEQUENCE [LARGE SCALE GENOMIC DNA]</scope>
    <source>
        <strain evidence="1 2">K10HN5</strain>
    </source>
</reference>
<evidence type="ECO:0000313" key="2">
    <source>
        <dbReference type="Proteomes" id="UP000820669"/>
    </source>
</evidence>
<gene>
    <name evidence="1" type="ORF">HF526_13390</name>
</gene>
<dbReference type="EMBL" id="JAAXLA010000021">
    <property type="protein sequence ID" value="NMH98298.1"/>
    <property type="molecule type" value="Genomic_DNA"/>
</dbReference>
<keyword evidence="2" id="KW-1185">Reference proteome</keyword>
<protein>
    <submittedName>
        <fullName evidence="1">Uncharacterized protein</fullName>
    </submittedName>
</protein>
<proteinExistence type="predicted"/>
<comment type="caution">
    <text evidence="1">The sequence shown here is derived from an EMBL/GenBank/DDBJ whole genome shotgun (WGS) entry which is preliminary data.</text>
</comment>
<accession>A0ABX1SCS0</accession>
<dbReference type="Proteomes" id="UP000820669">
    <property type="component" value="Unassembled WGS sequence"/>
</dbReference>
<evidence type="ECO:0000313" key="1">
    <source>
        <dbReference type="EMBL" id="NMH98298.1"/>
    </source>
</evidence>
<organism evidence="1 2">
    <name type="scientific">Pseudonocardia acidicola</name>
    <dbReference type="NCBI Taxonomy" id="2724939"/>
    <lineage>
        <taxon>Bacteria</taxon>
        <taxon>Bacillati</taxon>
        <taxon>Actinomycetota</taxon>
        <taxon>Actinomycetes</taxon>
        <taxon>Pseudonocardiales</taxon>
        <taxon>Pseudonocardiaceae</taxon>
        <taxon>Pseudonocardia</taxon>
    </lineage>
</organism>
<sequence length="109" mass="12146">MPLDWDAVVTKYSGGTRIPTVAGGKTLEITGADDAGVHIRNPLWRDTLTREHLTRAVELVESERMSRDPGLFVEEYRALVADARATSAAHVLKDLRRPPVTHRGTELMR</sequence>